<gene>
    <name evidence="1" type="ORF">P3X46_009444</name>
</gene>
<comment type="caution">
    <text evidence="1">The sequence shown here is derived from an EMBL/GenBank/DDBJ whole genome shotgun (WGS) entry which is preliminary data.</text>
</comment>
<dbReference type="Proteomes" id="UP001174677">
    <property type="component" value="Chromosome 5"/>
</dbReference>
<evidence type="ECO:0000313" key="2">
    <source>
        <dbReference type="Proteomes" id="UP001174677"/>
    </source>
</evidence>
<organism evidence="1 2">
    <name type="scientific">Hevea brasiliensis</name>
    <name type="common">Para rubber tree</name>
    <name type="synonym">Siphonia brasiliensis</name>
    <dbReference type="NCBI Taxonomy" id="3981"/>
    <lineage>
        <taxon>Eukaryota</taxon>
        <taxon>Viridiplantae</taxon>
        <taxon>Streptophyta</taxon>
        <taxon>Embryophyta</taxon>
        <taxon>Tracheophyta</taxon>
        <taxon>Spermatophyta</taxon>
        <taxon>Magnoliopsida</taxon>
        <taxon>eudicotyledons</taxon>
        <taxon>Gunneridae</taxon>
        <taxon>Pentapetalae</taxon>
        <taxon>rosids</taxon>
        <taxon>fabids</taxon>
        <taxon>Malpighiales</taxon>
        <taxon>Euphorbiaceae</taxon>
        <taxon>Crotonoideae</taxon>
        <taxon>Micrandreae</taxon>
        <taxon>Hevea</taxon>
    </lineage>
</organism>
<reference evidence="1" key="1">
    <citation type="journal article" date="2023" name="Plant Biotechnol. J.">
        <title>Chromosome-level wild Hevea brasiliensis genome provides new tools for genomic-assisted breeding and valuable loci to elevate rubber yield.</title>
        <authorList>
            <person name="Cheng H."/>
            <person name="Song X."/>
            <person name="Hu Y."/>
            <person name="Wu T."/>
            <person name="Yang Q."/>
            <person name="An Z."/>
            <person name="Feng S."/>
            <person name="Deng Z."/>
            <person name="Wu W."/>
            <person name="Zeng X."/>
            <person name="Tu M."/>
            <person name="Wang X."/>
            <person name="Huang H."/>
        </authorList>
    </citation>
    <scope>NUCLEOTIDE SEQUENCE</scope>
    <source>
        <strain evidence="1">MT/VB/25A 57/8</strain>
    </source>
</reference>
<sequence>MAEFPPNLDDGELWLPSDIFLNEVPSKYSPYRLSCMENLADHFAALSLLHNHLSSTPSRLPPKPPLNSQKVKMAVRDVSVSCLPPGYLGFNGGAELGHRLFGYGTASLLARSEPFYEFQVQPQVGSYMEASPRVLQRQRNPLQNRLDPFQGSGFALRGGGGGIVRESGGTGVFHPRIVNPTTASPATTDFKRKQGVRSRQEIQVTQQRNSMRRLGGVTKQVGCYCHLPTEMGLPQDWTY</sequence>
<name>A0ABQ9MLY4_HEVBR</name>
<proteinExistence type="predicted"/>
<keyword evidence="2" id="KW-1185">Reference proteome</keyword>
<dbReference type="EMBL" id="JARPOI010000005">
    <property type="protein sequence ID" value="KAJ9181304.1"/>
    <property type="molecule type" value="Genomic_DNA"/>
</dbReference>
<protein>
    <submittedName>
        <fullName evidence="1">Uncharacterized protein</fullName>
    </submittedName>
</protein>
<evidence type="ECO:0000313" key="1">
    <source>
        <dbReference type="EMBL" id="KAJ9181304.1"/>
    </source>
</evidence>
<accession>A0ABQ9MLY4</accession>
<dbReference type="PANTHER" id="PTHR33356:SF34">
    <property type="match status" value="1"/>
</dbReference>
<dbReference type="PANTHER" id="PTHR33356">
    <property type="entry name" value="TIP41-LIKE PROTEIN"/>
    <property type="match status" value="1"/>
</dbReference>